<dbReference type="Gene3D" id="3.10.110.10">
    <property type="entry name" value="Ubiquitin Conjugating Enzyme"/>
    <property type="match status" value="1"/>
</dbReference>
<dbReference type="SUPFAM" id="SSF54495">
    <property type="entry name" value="UBC-like"/>
    <property type="match status" value="1"/>
</dbReference>
<dbReference type="EMBL" id="CP111013">
    <property type="protein sequence ID" value="WAQ95312.1"/>
    <property type="molecule type" value="Genomic_DNA"/>
</dbReference>
<evidence type="ECO:0000313" key="3">
    <source>
        <dbReference type="Proteomes" id="UP001164746"/>
    </source>
</evidence>
<feature type="domain" description="UBC core" evidence="1">
    <location>
        <begin position="89"/>
        <end position="169"/>
    </location>
</feature>
<gene>
    <name evidence="2" type="ORF">MAR_028002</name>
</gene>
<dbReference type="Proteomes" id="UP001164746">
    <property type="component" value="Chromosome 2"/>
</dbReference>
<dbReference type="Pfam" id="PF00179">
    <property type="entry name" value="UQ_con"/>
    <property type="match status" value="1"/>
</dbReference>
<proteinExistence type="predicted"/>
<dbReference type="InterPro" id="IPR000608">
    <property type="entry name" value="UBC"/>
</dbReference>
<organism evidence="2 3">
    <name type="scientific">Mya arenaria</name>
    <name type="common">Soft-shell clam</name>
    <dbReference type="NCBI Taxonomy" id="6604"/>
    <lineage>
        <taxon>Eukaryota</taxon>
        <taxon>Metazoa</taxon>
        <taxon>Spiralia</taxon>
        <taxon>Lophotrochozoa</taxon>
        <taxon>Mollusca</taxon>
        <taxon>Bivalvia</taxon>
        <taxon>Autobranchia</taxon>
        <taxon>Heteroconchia</taxon>
        <taxon>Euheterodonta</taxon>
        <taxon>Imparidentia</taxon>
        <taxon>Neoheterodontei</taxon>
        <taxon>Myida</taxon>
        <taxon>Myoidea</taxon>
        <taxon>Myidae</taxon>
        <taxon>Mya</taxon>
    </lineage>
</organism>
<keyword evidence="3" id="KW-1185">Reference proteome</keyword>
<dbReference type="InterPro" id="IPR016135">
    <property type="entry name" value="UBQ-conjugating_enzyme/RWD"/>
</dbReference>
<dbReference type="SMART" id="SM00212">
    <property type="entry name" value="UBCc"/>
    <property type="match status" value="1"/>
</dbReference>
<sequence length="172" mass="19366">MPSITWATSIAVPISFTKKGPPRQAYTIWAYQLGPGTYSQVPEKVAFTPGVDIHQLHNVMNELENHPGFSAGPLEDDMLHWEASIMGPVWFLTKIFHPNVEADGKICADFLVGHWKPSLSISYMLMAICSLMLSPNMDNPAVQEIADLYMKDKDEFEKRAREMTQTQAKARI</sequence>
<name>A0ABY7DEZ9_MYAAR</name>
<dbReference type="PANTHER" id="PTHR24068">
    <property type="entry name" value="UBIQUITIN-CONJUGATING ENZYME E2"/>
    <property type="match status" value="1"/>
</dbReference>
<evidence type="ECO:0000313" key="2">
    <source>
        <dbReference type="EMBL" id="WAQ95312.1"/>
    </source>
</evidence>
<evidence type="ECO:0000259" key="1">
    <source>
        <dbReference type="PROSITE" id="PS50127"/>
    </source>
</evidence>
<reference evidence="2" key="1">
    <citation type="submission" date="2022-11" db="EMBL/GenBank/DDBJ databases">
        <title>Centuries of genome instability and evolution in soft-shell clam transmissible cancer (bioRxiv).</title>
        <authorList>
            <person name="Hart S.F.M."/>
            <person name="Yonemitsu M.A."/>
            <person name="Giersch R.M."/>
            <person name="Beal B.F."/>
            <person name="Arriagada G."/>
            <person name="Davis B.W."/>
            <person name="Ostrander E.A."/>
            <person name="Goff S.P."/>
            <person name="Metzger M.J."/>
        </authorList>
    </citation>
    <scope>NUCLEOTIDE SEQUENCE</scope>
    <source>
        <strain evidence="2">MELC-2E11</strain>
        <tissue evidence="2">Siphon/mantle</tissue>
    </source>
</reference>
<protein>
    <submittedName>
        <fullName evidence="2">UB2D2-like protein</fullName>
    </submittedName>
</protein>
<dbReference type="PROSITE" id="PS50127">
    <property type="entry name" value="UBC_2"/>
    <property type="match status" value="1"/>
</dbReference>
<accession>A0ABY7DEZ9</accession>